<protein>
    <submittedName>
        <fullName evidence="1">Uncharacterized protein</fullName>
    </submittedName>
</protein>
<organism evidence="1 2">
    <name type="scientific">Phytophthora megakarya</name>
    <dbReference type="NCBI Taxonomy" id="4795"/>
    <lineage>
        <taxon>Eukaryota</taxon>
        <taxon>Sar</taxon>
        <taxon>Stramenopiles</taxon>
        <taxon>Oomycota</taxon>
        <taxon>Peronosporomycetes</taxon>
        <taxon>Peronosporales</taxon>
        <taxon>Peronosporaceae</taxon>
        <taxon>Phytophthora</taxon>
    </lineage>
</organism>
<evidence type="ECO:0000313" key="1">
    <source>
        <dbReference type="EMBL" id="OWZ15564.1"/>
    </source>
</evidence>
<proteinExistence type="predicted"/>
<dbReference type="AlphaFoldDB" id="A0A225WDU5"/>
<dbReference type="Proteomes" id="UP000198211">
    <property type="component" value="Unassembled WGS sequence"/>
</dbReference>
<name>A0A225WDU5_9STRA</name>
<comment type="caution">
    <text evidence="1">The sequence shown here is derived from an EMBL/GenBank/DDBJ whole genome shotgun (WGS) entry which is preliminary data.</text>
</comment>
<keyword evidence="2" id="KW-1185">Reference proteome</keyword>
<evidence type="ECO:0000313" key="2">
    <source>
        <dbReference type="Proteomes" id="UP000198211"/>
    </source>
</evidence>
<gene>
    <name evidence="1" type="ORF">PHMEG_00010771</name>
</gene>
<sequence>MVLLLSTVEAHGYLSFPAAVYRDPYTATAFVTKITENINITAFRGKKWNDSPERNAAMFASAFHNASYSSLRAMLDPVVEDCGKTRIDVSPVNVAGATEARWQNDEEHRGFVDSHHGPCEVWIDDRRALHNDDCRAAFTTYPAHLPVNYNDLCKGKCRLTFYWLALHEAAWQVYSKFLQNTVTYRLVFC</sequence>
<dbReference type="EMBL" id="NBNE01001099">
    <property type="protein sequence ID" value="OWZ15564.1"/>
    <property type="molecule type" value="Genomic_DNA"/>
</dbReference>
<accession>A0A225WDU5</accession>
<dbReference type="OrthoDB" id="160987at2759"/>
<reference evidence="2" key="1">
    <citation type="submission" date="2017-03" db="EMBL/GenBank/DDBJ databases">
        <title>Phytopthora megakarya and P. palmivora, two closely related causual agents of cacao black pod achieved similar genome size and gene model numbers by different mechanisms.</title>
        <authorList>
            <person name="Ali S."/>
            <person name="Shao J."/>
            <person name="Larry D.J."/>
            <person name="Kronmiller B."/>
            <person name="Shen D."/>
            <person name="Strem M.D."/>
            <person name="Melnick R.L."/>
            <person name="Guiltinan M.J."/>
            <person name="Tyler B.M."/>
            <person name="Meinhardt L.W."/>
            <person name="Bailey B.A."/>
        </authorList>
    </citation>
    <scope>NUCLEOTIDE SEQUENCE [LARGE SCALE GENOMIC DNA]</scope>
    <source>
        <strain evidence="2">zdho120</strain>
    </source>
</reference>